<gene>
    <name evidence="4" type="ORF">GCM10018785_46080</name>
</gene>
<feature type="transmembrane region" description="Helical" evidence="2">
    <location>
        <begin position="86"/>
        <end position="105"/>
    </location>
</feature>
<accession>A0A918ZWW9</accession>
<name>A0A918ZWW9_9ACTN</name>
<proteinExistence type="predicted"/>
<reference evidence="4" key="1">
    <citation type="journal article" date="2014" name="Int. J. Syst. Evol. Microbiol.">
        <title>Complete genome sequence of Corynebacterium casei LMG S-19264T (=DSM 44701T), isolated from a smear-ripened cheese.</title>
        <authorList>
            <consortium name="US DOE Joint Genome Institute (JGI-PGF)"/>
            <person name="Walter F."/>
            <person name="Albersmeier A."/>
            <person name="Kalinowski J."/>
            <person name="Ruckert C."/>
        </authorList>
    </citation>
    <scope>NUCLEOTIDE SEQUENCE</scope>
    <source>
        <strain evidence="4">JCM 4784</strain>
    </source>
</reference>
<evidence type="ECO:0000256" key="1">
    <source>
        <dbReference type="SAM" id="MobiDB-lite"/>
    </source>
</evidence>
<dbReference type="Pfam" id="PF18183">
    <property type="entry name" value="SLATT_2"/>
    <property type="match status" value="1"/>
</dbReference>
<comment type="caution">
    <text evidence="4">The sequence shown here is derived from an EMBL/GenBank/DDBJ whole genome shotgun (WGS) entry which is preliminary data.</text>
</comment>
<feature type="domain" description="SMODS and SLOG-associating 2TM effector" evidence="3">
    <location>
        <begin position="39"/>
        <end position="222"/>
    </location>
</feature>
<keyword evidence="2" id="KW-1133">Transmembrane helix</keyword>
<keyword evidence="2" id="KW-0812">Transmembrane</keyword>
<feature type="region of interest" description="Disordered" evidence="1">
    <location>
        <begin position="221"/>
        <end position="261"/>
    </location>
</feature>
<evidence type="ECO:0000259" key="3">
    <source>
        <dbReference type="Pfam" id="PF18183"/>
    </source>
</evidence>
<evidence type="ECO:0000313" key="4">
    <source>
        <dbReference type="EMBL" id="GHE72685.1"/>
    </source>
</evidence>
<organism evidence="4 5">
    <name type="scientific">Streptomyces longispororuber</name>
    <dbReference type="NCBI Taxonomy" id="68230"/>
    <lineage>
        <taxon>Bacteria</taxon>
        <taxon>Bacillati</taxon>
        <taxon>Actinomycetota</taxon>
        <taxon>Actinomycetes</taxon>
        <taxon>Kitasatosporales</taxon>
        <taxon>Streptomycetaceae</taxon>
        <taxon>Streptomyces</taxon>
    </lineage>
</organism>
<sequence length="261" mass="27484">MSHHQPDMQPEGVPHEGQEAGAGASGTPCTAGDGPGCELGPRVFPTGDWGDPAARLDELYRWVERGALDTAAWYLRDRVRKRRAARLLRCGAALGALGGGTLPLLDLTGAVTGGAAWGFVSLLAGVACVGCDRYFGFTSGWMRDVATAQAVQRRLQALQFDWASESVREVLGPTEGTASEAAERCLGVLRRFSEDVTELVRAETVDWMVEFRARGAALAVQGGGGGGGGAPGREPGGVPGRFPLPPGARPNMPRQRPPEPR</sequence>
<evidence type="ECO:0000313" key="5">
    <source>
        <dbReference type="Proteomes" id="UP000608024"/>
    </source>
</evidence>
<dbReference type="NCBIfam" id="NF033633">
    <property type="entry name" value="SLATT_2"/>
    <property type="match status" value="1"/>
</dbReference>
<keyword evidence="2" id="KW-0472">Membrane</keyword>
<dbReference type="AlphaFoldDB" id="A0A918ZWW9"/>
<reference evidence="4" key="2">
    <citation type="submission" date="2020-09" db="EMBL/GenBank/DDBJ databases">
        <authorList>
            <person name="Sun Q."/>
            <person name="Ohkuma M."/>
        </authorList>
    </citation>
    <scope>NUCLEOTIDE SEQUENCE</scope>
    <source>
        <strain evidence="4">JCM 4784</strain>
    </source>
</reference>
<dbReference type="EMBL" id="BNBT01000077">
    <property type="protein sequence ID" value="GHE72685.1"/>
    <property type="molecule type" value="Genomic_DNA"/>
</dbReference>
<dbReference type="Proteomes" id="UP000608024">
    <property type="component" value="Unassembled WGS sequence"/>
</dbReference>
<feature type="region of interest" description="Disordered" evidence="1">
    <location>
        <begin position="1"/>
        <end position="32"/>
    </location>
</feature>
<feature type="compositionally biased region" description="Gly residues" evidence="1">
    <location>
        <begin position="221"/>
        <end position="239"/>
    </location>
</feature>
<dbReference type="InterPro" id="IPR040688">
    <property type="entry name" value="SLATT_2"/>
</dbReference>
<keyword evidence="5" id="KW-1185">Reference proteome</keyword>
<protein>
    <recommendedName>
        <fullName evidence="3">SMODS and SLOG-associating 2TM effector domain-containing protein</fullName>
    </recommendedName>
</protein>
<evidence type="ECO:0000256" key="2">
    <source>
        <dbReference type="SAM" id="Phobius"/>
    </source>
</evidence>
<feature type="transmembrane region" description="Helical" evidence="2">
    <location>
        <begin position="117"/>
        <end position="135"/>
    </location>
</feature>